<dbReference type="Gene3D" id="2.130.10.10">
    <property type="entry name" value="YVTN repeat-like/Quinoprotein amine dehydrogenase"/>
    <property type="match status" value="2"/>
</dbReference>
<evidence type="ECO:0000256" key="3">
    <source>
        <dbReference type="ARBA" id="ARBA00022574"/>
    </source>
</evidence>
<dbReference type="PROSITE" id="PS50082">
    <property type="entry name" value="WD_REPEATS_2"/>
    <property type="match status" value="1"/>
</dbReference>
<comment type="subcellular location">
    <subcellularLocation>
        <location evidence="1">Cytoplasm</location>
    </subcellularLocation>
</comment>
<evidence type="ECO:0000313" key="6">
    <source>
        <dbReference type="Ensembl" id="ENSPTEP00000005098.1"/>
    </source>
</evidence>
<keyword evidence="3 5" id="KW-0853">WD repeat</keyword>
<keyword evidence="7" id="KW-1185">Reference proteome</keyword>
<name>A0A8C9GLE1_9PRIM</name>
<accession>A0A8C9GLE1</accession>
<dbReference type="InterPro" id="IPR050687">
    <property type="entry name" value="Dynein_IC"/>
</dbReference>
<evidence type="ECO:0008006" key="8">
    <source>
        <dbReference type="Google" id="ProtNLM"/>
    </source>
</evidence>
<dbReference type="AlphaFoldDB" id="A0A8C9GLE1"/>
<dbReference type="InterPro" id="IPR015943">
    <property type="entry name" value="WD40/YVTN_repeat-like_dom_sf"/>
</dbReference>
<sequence length="377" mass="42219">MFNDTFDFVLSNSMNNLEPNEKLKFLNKYTCKKYTHGRPITDVKPSTFSSNIFLASYGVSDSISYTEPDGYVLVWNTTMNNQPEFIFISQPAVCTALFDKYNPHLIIGGTYTGNIVLWDIRAKQKPVQKTLFSGQSHKYPVYCADVIGTQNAHNLVTLDIDGRLCNWSLNMLTNPSYVIDLKKGNKEISCTSFSFQEGEIDTFYGGTDEGILFQAQIHGNKAGITHDHSIHNGPITSTHFHPLIDKTADHNDLILTCSVDWSCKLLSIKKPNNILYTFDSFEDYLTDVKWHPTHPGIFAASSSNGKIRLCNLSTDIDLSFFETTLINTAINKMAWSCDGKKLIAGDADGTLTLWHASSDVYQPRADDIAKFDSKIGK</sequence>
<dbReference type="GO" id="GO:0005737">
    <property type="term" value="C:cytoplasm"/>
    <property type="evidence" value="ECO:0007669"/>
    <property type="project" value="UniProtKB-SubCell"/>
</dbReference>
<evidence type="ECO:0000256" key="2">
    <source>
        <dbReference type="ARBA" id="ARBA00022490"/>
    </source>
</evidence>
<reference evidence="6" key="2">
    <citation type="submission" date="2025-09" db="UniProtKB">
        <authorList>
            <consortium name="Ensembl"/>
        </authorList>
    </citation>
    <scope>IDENTIFICATION</scope>
</reference>
<evidence type="ECO:0000256" key="5">
    <source>
        <dbReference type="PROSITE-ProRule" id="PRU00221"/>
    </source>
</evidence>
<dbReference type="SMART" id="SM00320">
    <property type="entry name" value="WD40"/>
    <property type="match status" value="5"/>
</dbReference>
<dbReference type="SUPFAM" id="SSF50978">
    <property type="entry name" value="WD40 repeat-like"/>
    <property type="match status" value="1"/>
</dbReference>
<dbReference type="PANTHER" id="PTHR12442:SF22">
    <property type="entry name" value="CYTOPLASMIC DYNEIN 1 INTERMEDIATE CHAIN-RELATED"/>
    <property type="match status" value="1"/>
</dbReference>
<dbReference type="PANTHER" id="PTHR12442">
    <property type="entry name" value="DYNEIN INTERMEDIATE CHAIN"/>
    <property type="match status" value="1"/>
</dbReference>
<dbReference type="GO" id="GO:0005868">
    <property type="term" value="C:cytoplasmic dynein complex"/>
    <property type="evidence" value="ECO:0007669"/>
    <property type="project" value="TreeGrafter"/>
</dbReference>
<reference evidence="6" key="1">
    <citation type="submission" date="2025-08" db="UniProtKB">
        <authorList>
            <consortium name="Ensembl"/>
        </authorList>
    </citation>
    <scope>IDENTIFICATION</scope>
</reference>
<dbReference type="GO" id="GO:0045504">
    <property type="term" value="F:dynein heavy chain binding"/>
    <property type="evidence" value="ECO:0007669"/>
    <property type="project" value="TreeGrafter"/>
</dbReference>
<keyword evidence="2" id="KW-0963">Cytoplasm</keyword>
<evidence type="ECO:0000256" key="1">
    <source>
        <dbReference type="ARBA" id="ARBA00004496"/>
    </source>
</evidence>
<proteinExistence type="predicted"/>
<keyword evidence="4" id="KW-0677">Repeat</keyword>
<dbReference type="GO" id="GO:0045503">
    <property type="term" value="F:dynein light chain binding"/>
    <property type="evidence" value="ECO:0007669"/>
    <property type="project" value="TreeGrafter"/>
</dbReference>
<dbReference type="GO" id="GO:0010970">
    <property type="term" value="P:transport along microtubule"/>
    <property type="evidence" value="ECO:0007669"/>
    <property type="project" value="TreeGrafter"/>
</dbReference>
<evidence type="ECO:0000313" key="7">
    <source>
        <dbReference type="Proteomes" id="UP000694416"/>
    </source>
</evidence>
<feature type="repeat" description="WD" evidence="5">
    <location>
        <begin position="330"/>
        <end position="358"/>
    </location>
</feature>
<dbReference type="InterPro" id="IPR001680">
    <property type="entry name" value="WD40_rpt"/>
</dbReference>
<organism evidence="6 7">
    <name type="scientific">Piliocolobus tephrosceles</name>
    <name type="common">Ugandan red Colobus</name>
    <dbReference type="NCBI Taxonomy" id="591936"/>
    <lineage>
        <taxon>Eukaryota</taxon>
        <taxon>Metazoa</taxon>
        <taxon>Chordata</taxon>
        <taxon>Craniata</taxon>
        <taxon>Vertebrata</taxon>
        <taxon>Euteleostomi</taxon>
        <taxon>Mammalia</taxon>
        <taxon>Eutheria</taxon>
        <taxon>Euarchontoglires</taxon>
        <taxon>Primates</taxon>
        <taxon>Haplorrhini</taxon>
        <taxon>Catarrhini</taxon>
        <taxon>Cercopithecidae</taxon>
        <taxon>Colobinae</taxon>
        <taxon>Piliocolobus</taxon>
    </lineage>
</organism>
<protein>
    <recommendedName>
        <fullName evidence="8">Cytoplasmic dynein intermediate chain</fullName>
    </recommendedName>
</protein>
<dbReference type="Pfam" id="PF00400">
    <property type="entry name" value="WD40"/>
    <property type="match status" value="2"/>
</dbReference>
<dbReference type="Ensembl" id="ENSPTET00000007875.1">
    <property type="protein sequence ID" value="ENSPTEP00000005098.1"/>
    <property type="gene ID" value="ENSPTEG00000005943.1"/>
</dbReference>
<dbReference type="Proteomes" id="UP000694416">
    <property type="component" value="Unplaced"/>
</dbReference>
<dbReference type="InterPro" id="IPR036322">
    <property type="entry name" value="WD40_repeat_dom_sf"/>
</dbReference>
<evidence type="ECO:0000256" key="4">
    <source>
        <dbReference type="ARBA" id="ARBA00022737"/>
    </source>
</evidence>